<organism evidence="1">
    <name type="scientific">marine metagenome</name>
    <dbReference type="NCBI Taxonomy" id="408172"/>
    <lineage>
        <taxon>unclassified sequences</taxon>
        <taxon>metagenomes</taxon>
        <taxon>ecological metagenomes</taxon>
    </lineage>
</organism>
<dbReference type="EMBL" id="UINC01219287">
    <property type="protein sequence ID" value="SVE46686.1"/>
    <property type="molecule type" value="Genomic_DNA"/>
</dbReference>
<accession>A0A383DQA9</accession>
<evidence type="ECO:0000313" key="1">
    <source>
        <dbReference type="EMBL" id="SVE46686.1"/>
    </source>
</evidence>
<gene>
    <name evidence="1" type="ORF">METZ01_LOCUS499540</name>
</gene>
<sequence>MNRIKPSVLANALGISTDALRKQRIRDTS</sequence>
<reference evidence="1" key="1">
    <citation type="submission" date="2018-05" db="EMBL/GenBank/DDBJ databases">
        <authorList>
            <person name="Lanie J.A."/>
            <person name="Ng W.-L."/>
            <person name="Kazmierczak K.M."/>
            <person name="Andrzejewski T.M."/>
            <person name="Davidsen T.M."/>
            <person name="Wayne K.J."/>
            <person name="Tettelin H."/>
            <person name="Glass J.I."/>
            <person name="Rusch D."/>
            <person name="Podicherti R."/>
            <person name="Tsui H.-C.T."/>
            <person name="Winkler M.E."/>
        </authorList>
    </citation>
    <scope>NUCLEOTIDE SEQUENCE</scope>
</reference>
<dbReference type="AlphaFoldDB" id="A0A383DQA9"/>
<protein>
    <submittedName>
        <fullName evidence="1">Uncharacterized protein</fullName>
    </submittedName>
</protein>
<name>A0A383DQA9_9ZZZZ</name>
<proteinExistence type="predicted"/>